<proteinExistence type="inferred from homology"/>
<dbReference type="GeneID" id="72430208"/>
<evidence type="ECO:0000313" key="7">
    <source>
        <dbReference type="EMBL" id="BAD78396.1"/>
    </source>
</evidence>
<dbReference type="PROSITE" id="PS00670">
    <property type="entry name" value="D_2_HYDROXYACID_DH_2"/>
    <property type="match status" value="1"/>
</dbReference>
<dbReference type="PROSITE" id="PS00671">
    <property type="entry name" value="D_2_HYDROXYACID_DH_3"/>
    <property type="match status" value="1"/>
</dbReference>
<dbReference type="InterPro" id="IPR036291">
    <property type="entry name" value="NAD(P)-bd_dom_sf"/>
</dbReference>
<dbReference type="InterPro" id="IPR006140">
    <property type="entry name" value="D-isomer_DH_NAD-bd"/>
</dbReference>
<dbReference type="PANTHER" id="PTHR43026:SF1">
    <property type="entry name" value="2-HYDROXYACID DEHYDROGENASE HOMOLOG 1-RELATED"/>
    <property type="match status" value="1"/>
</dbReference>
<dbReference type="GO" id="GO:0051287">
    <property type="term" value="F:NAD binding"/>
    <property type="evidence" value="ECO:0007669"/>
    <property type="project" value="InterPro"/>
</dbReference>
<dbReference type="SUPFAM" id="SSF51735">
    <property type="entry name" value="NAD(P)-binding Rossmann-fold domains"/>
    <property type="match status" value="1"/>
</dbReference>
<evidence type="ECO:0000259" key="5">
    <source>
        <dbReference type="Pfam" id="PF00389"/>
    </source>
</evidence>
<dbReference type="GO" id="GO:0008720">
    <property type="term" value="F:D-lactate dehydrogenase (NAD+) activity"/>
    <property type="evidence" value="ECO:0007669"/>
    <property type="project" value="TreeGrafter"/>
</dbReference>
<dbReference type="PROSITE" id="PS00065">
    <property type="entry name" value="D_2_HYDROXYACID_DH_1"/>
    <property type="match status" value="1"/>
</dbReference>
<dbReference type="InterPro" id="IPR029752">
    <property type="entry name" value="D-isomer_DH_CS1"/>
</dbReference>
<keyword evidence="2 4" id="KW-0560">Oxidoreductase</keyword>
<dbReference type="Gene3D" id="3.40.50.720">
    <property type="entry name" value="NAD(P)-binding Rossmann-like Domain"/>
    <property type="match status" value="2"/>
</dbReference>
<evidence type="ECO:0000256" key="3">
    <source>
        <dbReference type="ARBA" id="ARBA00023027"/>
    </source>
</evidence>
<comment type="similarity">
    <text evidence="1 4">Belongs to the D-isomer specific 2-hydroxyacid dehydrogenase family.</text>
</comment>
<evidence type="ECO:0000313" key="8">
    <source>
        <dbReference type="Proteomes" id="UP000001175"/>
    </source>
</evidence>
<dbReference type="RefSeq" id="WP_011242520.1">
    <property type="nucleotide sequence ID" value="NC_006576.1"/>
</dbReference>
<evidence type="ECO:0000256" key="4">
    <source>
        <dbReference type="RuleBase" id="RU003719"/>
    </source>
</evidence>
<sequence>MKVAFFSSKAYDRTFFEAANADYGHDLQFFETGLSLGTVQLATGFRAVCSFVNDRLDAITLEALAELGVEHVALRCAGFNQVDLSAAERLGLRVVRVPAYSPHAVAEHAIALILTLNRKIHRAYARTREGNFALDGLVGFDLNGCTVGIIGTGRIGAVLTQILRGFGCHVLAHDLVENPDCLAAGAVYTDLDQLWQEAQIISLHCPLTPQTYHLVNREAIAKMQPGTMLINTSRGGLVDTQAVIEGLKLKRIGALGLDVYEQEEPLFFQDHSTEIIHDDVFQRLLTFPNVVITGHQAFLTDTALHNIAETTLSNLTDLEQGRACPNQLFAG</sequence>
<dbReference type="eggNOG" id="COG1052">
    <property type="taxonomic scope" value="Bacteria"/>
</dbReference>
<dbReference type="EMBL" id="AP008231">
    <property type="protein sequence ID" value="BAD78396.1"/>
    <property type="molecule type" value="Genomic_DNA"/>
</dbReference>
<organism evidence="7 8">
    <name type="scientific">Synechococcus sp. (strain ATCC 27144 / PCC 6301 / SAUG 1402/1)</name>
    <name type="common">Anacystis nidulans</name>
    <dbReference type="NCBI Taxonomy" id="269084"/>
    <lineage>
        <taxon>Bacteria</taxon>
        <taxon>Bacillati</taxon>
        <taxon>Cyanobacteriota</taxon>
        <taxon>Cyanophyceae</taxon>
        <taxon>Synechococcales</taxon>
        <taxon>Synechococcaceae</taxon>
        <taxon>Synechococcus</taxon>
    </lineage>
</organism>
<feature type="domain" description="D-isomer specific 2-hydroxyacid dehydrogenase NAD-binding" evidence="6">
    <location>
        <begin position="110"/>
        <end position="297"/>
    </location>
</feature>
<evidence type="ECO:0000256" key="2">
    <source>
        <dbReference type="ARBA" id="ARBA00023002"/>
    </source>
</evidence>
<keyword evidence="3" id="KW-0520">NAD</keyword>
<dbReference type="KEGG" id="syc:syc0206_d"/>
<dbReference type="Pfam" id="PF00389">
    <property type="entry name" value="2-Hacid_dh"/>
    <property type="match status" value="1"/>
</dbReference>
<accession>A0A0H3JZI9</accession>
<dbReference type="SUPFAM" id="SSF52283">
    <property type="entry name" value="Formate/glycerate dehydrogenase catalytic domain-like"/>
    <property type="match status" value="1"/>
</dbReference>
<dbReference type="AlphaFoldDB" id="A0A0H3JZI9"/>
<dbReference type="InterPro" id="IPR006139">
    <property type="entry name" value="D-isomer_2_OHA_DH_cat_dom"/>
</dbReference>
<dbReference type="Proteomes" id="UP000001175">
    <property type="component" value="Chromosome"/>
</dbReference>
<evidence type="ECO:0000259" key="6">
    <source>
        <dbReference type="Pfam" id="PF02826"/>
    </source>
</evidence>
<gene>
    <name evidence="7" type="primary">ldhA</name>
    <name evidence="7" type="ordered locus">syc0206_d</name>
</gene>
<dbReference type="CDD" id="cd12183">
    <property type="entry name" value="LDH_like_2"/>
    <property type="match status" value="1"/>
</dbReference>
<protein>
    <submittedName>
        <fullName evidence="7">D-lactate dehydrogenase</fullName>
    </submittedName>
</protein>
<dbReference type="PANTHER" id="PTHR43026">
    <property type="entry name" value="2-HYDROXYACID DEHYDROGENASE HOMOLOG 1-RELATED"/>
    <property type="match status" value="1"/>
</dbReference>
<name>A0A0H3JZI9_SYNP6</name>
<dbReference type="InterPro" id="IPR058205">
    <property type="entry name" value="D-LDH-like"/>
</dbReference>
<dbReference type="InterPro" id="IPR029753">
    <property type="entry name" value="D-isomer_DH_CS"/>
</dbReference>
<feature type="domain" description="D-isomer specific 2-hydroxyacid dehydrogenase catalytic" evidence="5">
    <location>
        <begin position="3"/>
        <end position="327"/>
    </location>
</feature>
<evidence type="ECO:0000256" key="1">
    <source>
        <dbReference type="ARBA" id="ARBA00005854"/>
    </source>
</evidence>
<dbReference type="Pfam" id="PF02826">
    <property type="entry name" value="2-Hacid_dh_C"/>
    <property type="match status" value="1"/>
</dbReference>
<reference evidence="7 8" key="1">
    <citation type="journal article" date="2007" name="Photosyn. Res.">
        <title>Complete nucleotide sequence of the freshwater unicellular cyanobacterium Synechococcus elongatus PCC 6301 chromosome: gene content and organization.</title>
        <authorList>
            <person name="Sugita C."/>
            <person name="Ogata K."/>
            <person name="Shikata M."/>
            <person name="Jikuya H."/>
            <person name="Takano J."/>
            <person name="Furumichi M."/>
            <person name="Kanehisa M."/>
            <person name="Omata T."/>
            <person name="Sugiura M."/>
            <person name="Sugita M."/>
        </authorList>
    </citation>
    <scope>NUCLEOTIDE SEQUENCE [LARGE SCALE GENOMIC DNA]</scope>
    <source>
        <strain evidence="8">ATCC 27144 / PCC 6301 / SAUG 1402/1</strain>
    </source>
</reference>